<dbReference type="PANTHER" id="PTHR31332:SF0">
    <property type="entry name" value="7-HYDROXYMETHYL CHLOROPHYLL A REDUCTASE, CHLOROPLASTIC"/>
    <property type="match status" value="1"/>
</dbReference>
<reference evidence="3 4" key="1">
    <citation type="submission" date="2019-04" db="EMBL/GenBank/DDBJ databases">
        <title>Microbes associate with the intestines of laboratory mice.</title>
        <authorList>
            <person name="Navarre W."/>
            <person name="Wong E."/>
            <person name="Huang K.C."/>
            <person name="Tropini C."/>
            <person name="Ng K."/>
            <person name="Yu B."/>
        </authorList>
    </citation>
    <scope>NUCLEOTIDE SEQUENCE [LARGE SCALE GENOMIC DNA]</scope>
    <source>
        <strain evidence="3 4">NM83_B4-11</strain>
    </source>
</reference>
<dbReference type="EMBL" id="SSTI01000012">
    <property type="protein sequence ID" value="THG38144.1"/>
    <property type="molecule type" value="Genomic_DNA"/>
</dbReference>
<evidence type="ECO:0000313" key="3">
    <source>
        <dbReference type="EMBL" id="THG38144.1"/>
    </source>
</evidence>
<keyword evidence="4" id="KW-1185">Reference proteome</keyword>
<organism evidence="3 4">
    <name type="scientific">Sphingomonas olei</name>
    <dbReference type="NCBI Taxonomy" id="1886787"/>
    <lineage>
        <taxon>Bacteria</taxon>
        <taxon>Pseudomonadati</taxon>
        <taxon>Pseudomonadota</taxon>
        <taxon>Alphaproteobacteria</taxon>
        <taxon>Sphingomonadales</taxon>
        <taxon>Sphingomonadaceae</taxon>
        <taxon>Sphingomonas</taxon>
    </lineage>
</organism>
<evidence type="ECO:0000259" key="1">
    <source>
        <dbReference type="Pfam" id="PF04422"/>
    </source>
</evidence>
<dbReference type="Pfam" id="PF04432">
    <property type="entry name" value="FrhB_FdhB_C"/>
    <property type="match status" value="1"/>
</dbReference>
<evidence type="ECO:0000259" key="2">
    <source>
        <dbReference type="Pfam" id="PF04432"/>
    </source>
</evidence>
<gene>
    <name evidence="3" type="ORF">E5988_15015</name>
</gene>
<dbReference type="InterPro" id="IPR007525">
    <property type="entry name" value="FrhB_FdhB_C"/>
</dbReference>
<protein>
    <recommendedName>
        <fullName evidence="5">Coenzyme F420 hydrogenase</fullName>
    </recommendedName>
</protein>
<name>A0ABY2QER9_9SPHN</name>
<dbReference type="PANTHER" id="PTHR31332">
    <property type="entry name" value="7-HYDROXYMETHYL CHLOROPHYLL A REDUCTASE, CHLOROPLASTIC"/>
    <property type="match status" value="1"/>
</dbReference>
<dbReference type="InterPro" id="IPR007516">
    <property type="entry name" value="Co_F420_Hydgase/DH_bsu_N"/>
</dbReference>
<dbReference type="InterPro" id="IPR045220">
    <property type="entry name" value="FRHB/FDHB/HCAR-like"/>
</dbReference>
<dbReference type="Pfam" id="PF04422">
    <property type="entry name" value="FrhB_FdhB_N"/>
    <property type="match status" value="1"/>
</dbReference>
<dbReference type="Proteomes" id="UP000308038">
    <property type="component" value="Unassembled WGS sequence"/>
</dbReference>
<feature type="domain" description="Coenzyme F420 hydrogenase/dehydrogenase beta subunit N-terminal" evidence="1">
    <location>
        <begin position="86"/>
        <end position="160"/>
    </location>
</feature>
<dbReference type="RefSeq" id="WP_136452205.1">
    <property type="nucleotide sequence ID" value="NZ_SSTI01000012.1"/>
</dbReference>
<accession>A0ABY2QER9</accession>
<comment type="caution">
    <text evidence="3">The sequence shown here is derived from an EMBL/GenBank/DDBJ whole genome shotgun (WGS) entry which is preliminary data.</text>
</comment>
<sequence>MKDTSVTVDRVLKNDLCSGCGLCAGVSGNAIVMGTAAPGYARPVQRQPIPPSVEAKIAASCPGEVVAPWPNAVERHPLWGPWRQNMVGAATDPMIRFAGASGGALSALLVHALESGLVDRVLHVEADPDHPLGNRMRWSIDAAQVLSGAGSRYAASSPLAAIDRALADGGTFAFVGKPCDVSALRRLGRHDPRVAVQVPLILSFFCGGMPSEDGARRIVAAMGLEGGEVQAFRYRGQGWPGLTVATTREGLQADMPYAESWGRHLSREVQFRCKICPDAVGGTADIACADAWYGDETGYPLFDEEEGRSLIMARTAAGAALLASAQAAGVLAASPLPLTDVARMQPAQAQRKRMVAARIAATRLLGQRTPRMCDLDVMRAARLGRTYDLARNFLGTMRRVWQRRWRRGVARTPLSWRGVS</sequence>
<proteinExistence type="predicted"/>
<feature type="domain" description="Coenzyme F420 hydrogenase/dehydrogenase beta subunit C-terminal" evidence="2">
    <location>
        <begin position="172"/>
        <end position="336"/>
    </location>
</feature>
<evidence type="ECO:0008006" key="5">
    <source>
        <dbReference type="Google" id="ProtNLM"/>
    </source>
</evidence>
<evidence type="ECO:0000313" key="4">
    <source>
        <dbReference type="Proteomes" id="UP000308038"/>
    </source>
</evidence>